<name>A0A383AUY3_9ZZZZ</name>
<proteinExistence type="predicted"/>
<gene>
    <name evidence="1" type="ORF">METZ01_LOCUS463859</name>
</gene>
<dbReference type="EMBL" id="UINC01194761">
    <property type="protein sequence ID" value="SVE11005.1"/>
    <property type="molecule type" value="Genomic_DNA"/>
</dbReference>
<dbReference type="InterPro" id="IPR032466">
    <property type="entry name" value="Metal_Hydrolase"/>
</dbReference>
<dbReference type="GO" id="GO:0006508">
    <property type="term" value="P:proteolysis"/>
    <property type="evidence" value="ECO:0007669"/>
    <property type="project" value="InterPro"/>
</dbReference>
<dbReference type="Pfam" id="PF01244">
    <property type="entry name" value="Peptidase_M19"/>
    <property type="match status" value="1"/>
</dbReference>
<reference evidence="1" key="1">
    <citation type="submission" date="2018-05" db="EMBL/GenBank/DDBJ databases">
        <authorList>
            <person name="Lanie J.A."/>
            <person name="Ng W.-L."/>
            <person name="Kazmierczak K.M."/>
            <person name="Andrzejewski T.M."/>
            <person name="Davidsen T.M."/>
            <person name="Wayne K.J."/>
            <person name="Tettelin H."/>
            <person name="Glass J.I."/>
            <person name="Rusch D."/>
            <person name="Podicherti R."/>
            <person name="Tsui H.-C.T."/>
            <person name="Winkler M.E."/>
        </authorList>
    </citation>
    <scope>NUCLEOTIDE SEQUENCE</scope>
</reference>
<dbReference type="GO" id="GO:0070573">
    <property type="term" value="F:metallodipeptidase activity"/>
    <property type="evidence" value="ECO:0007669"/>
    <property type="project" value="InterPro"/>
</dbReference>
<dbReference type="Gene3D" id="3.20.20.140">
    <property type="entry name" value="Metal-dependent hydrolases"/>
    <property type="match status" value="1"/>
</dbReference>
<evidence type="ECO:0000313" key="1">
    <source>
        <dbReference type="EMBL" id="SVE11005.1"/>
    </source>
</evidence>
<feature type="non-terminal residue" evidence="1">
    <location>
        <position position="1"/>
    </location>
</feature>
<dbReference type="InterPro" id="IPR008257">
    <property type="entry name" value="Pept_M19"/>
</dbReference>
<dbReference type="AlphaFoldDB" id="A0A383AUY3"/>
<sequence>VNNRKLHDTMAVFDGLIVSKWSRAVFEDMKLGGVTAANCTCAVWEGFRDTMENIAKWHNWFNNFDDLLVPIKRASDIRRAKTEKKVGIVLGFQNISPIED</sequence>
<accession>A0A383AUY3</accession>
<organism evidence="1">
    <name type="scientific">marine metagenome</name>
    <dbReference type="NCBI Taxonomy" id="408172"/>
    <lineage>
        <taxon>unclassified sequences</taxon>
        <taxon>metagenomes</taxon>
        <taxon>ecological metagenomes</taxon>
    </lineage>
</organism>
<dbReference type="SUPFAM" id="SSF51556">
    <property type="entry name" value="Metallo-dependent hydrolases"/>
    <property type="match status" value="1"/>
</dbReference>
<protein>
    <submittedName>
        <fullName evidence="1">Uncharacterized protein</fullName>
    </submittedName>
</protein>
<feature type="non-terminal residue" evidence="1">
    <location>
        <position position="100"/>
    </location>
</feature>